<reference evidence="1 2" key="1">
    <citation type="submission" date="2020-02" db="EMBL/GenBank/DDBJ databases">
        <title>Draft genome sequence of Haematococcus lacustris strain NIES-144.</title>
        <authorList>
            <person name="Morimoto D."/>
            <person name="Nakagawa S."/>
            <person name="Yoshida T."/>
            <person name="Sawayama S."/>
        </authorList>
    </citation>
    <scope>NUCLEOTIDE SEQUENCE [LARGE SCALE GENOMIC DNA]</scope>
    <source>
        <strain evidence="1 2">NIES-144</strain>
    </source>
</reference>
<organism evidence="1 2">
    <name type="scientific">Haematococcus lacustris</name>
    <name type="common">Green alga</name>
    <name type="synonym">Haematococcus pluvialis</name>
    <dbReference type="NCBI Taxonomy" id="44745"/>
    <lineage>
        <taxon>Eukaryota</taxon>
        <taxon>Viridiplantae</taxon>
        <taxon>Chlorophyta</taxon>
        <taxon>core chlorophytes</taxon>
        <taxon>Chlorophyceae</taxon>
        <taxon>CS clade</taxon>
        <taxon>Chlamydomonadales</taxon>
        <taxon>Haematococcaceae</taxon>
        <taxon>Haematococcus</taxon>
    </lineage>
</organism>
<gene>
    <name evidence="1" type="ORF">HaLaN_31682</name>
</gene>
<keyword evidence="2" id="KW-1185">Reference proteome</keyword>
<dbReference type="Proteomes" id="UP000485058">
    <property type="component" value="Unassembled WGS sequence"/>
</dbReference>
<proteinExistence type="predicted"/>
<sequence>MGSSQLKAAGA</sequence>
<evidence type="ECO:0000313" key="1">
    <source>
        <dbReference type="EMBL" id="GFH32458.1"/>
    </source>
</evidence>
<feature type="non-terminal residue" evidence="1">
    <location>
        <position position="11"/>
    </location>
</feature>
<accession>A0A6A0AIM3</accession>
<comment type="caution">
    <text evidence="1">The sequence shown here is derived from an EMBL/GenBank/DDBJ whole genome shotgun (WGS) entry which is preliminary data.</text>
</comment>
<protein>
    <submittedName>
        <fullName evidence="1">Uncharacterized protein</fullName>
    </submittedName>
</protein>
<evidence type="ECO:0000313" key="2">
    <source>
        <dbReference type="Proteomes" id="UP000485058"/>
    </source>
</evidence>
<feature type="non-terminal residue" evidence="1">
    <location>
        <position position="1"/>
    </location>
</feature>
<dbReference type="EMBL" id="BLLF01006669">
    <property type="protein sequence ID" value="GFH32458.1"/>
    <property type="molecule type" value="Genomic_DNA"/>
</dbReference>
<name>A0A6A0AIM3_HAELA</name>